<keyword evidence="1" id="KW-0560">Oxidoreductase</keyword>
<dbReference type="GO" id="GO:0050660">
    <property type="term" value="F:flavin adenine dinucleotide binding"/>
    <property type="evidence" value="ECO:0007669"/>
    <property type="project" value="InterPro"/>
</dbReference>
<protein>
    <recommendedName>
        <fullName evidence="3">Acyl-CoA dehydrogenase/oxidase N-terminal domain-containing protein</fullName>
    </recommendedName>
</protein>
<evidence type="ECO:0000313" key="4">
    <source>
        <dbReference type="EMBL" id="SVA96527.1"/>
    </source>
</evidence>
<reference evidence="4" key="1">
    <citation type="submission" date="2018-05" db="EMBL/GenBank/DDBJ databases">
        <authorList>
            <person name="Lanie J.A."/>
            <person name="Ng W.-L."/>
            <person name="Kazmierczak K.M."/>
            <person name="Andrzejewski T.M."/>
            <person name="Davidsen T.M."/>
            <person name="Wayne K.J."/>
            <person name="Tettelin H."/>
            <person name="Glass J.I."/>
            <person name="Rusch D."/>
            <person name="Podicherti R."/>
            <person name="Tsui H.-C.T."/>
            <person name="Winkler M.E."/>
        </authorList>
    </citation>
    <scope>NUCLEOTIDE SEQUENCE</scope>
</reference>
<evidence type="ECO:0000256" key="1">
    <source>
        <dbReference type="ARBA" id="ARBA00023002"/>
    </source>
</evidence>
<dbReference type="InterPro" id="IPR037069">
    <property type="entry name" value="AcylCoA_DH/ox_N_sf"/>
</dbReference>
<feature type="region of interest" description="Disordered" evidence="2">
    <location>
        <begin position="19"/>
        <end position="40"/>
    </location>
</feature>
<dbReference type="SUPFAM" id="SSF56645">
    <property type="entry name" value="Acyl-CoA dehydrogenase NM domain-like"/>
    <property type="match status" value="1"/>
</dbReference>
<feature type="domain" description="Acyl-CoA dehydrogenase/oxidase N-terminal" evidence="3">
    <location>
        <begin position="48"/>
        <end position="114"/>
    </location>
</feature>
<dbReference type="GO" id="GO:0016627">
    <property type="term" value="F:oxidoreductase activity, acting on the CH-CH group of donors"/>
    <property type="evidence" value="ECO:0007669"/>
    <property type="project" value="InterPro"/>
</dbReference>
<dbReference type="InterPro" id="IPR009100">
    <property type="entry name" value="AcylCoA_DH/oxidase_NM_dom_sf"/>
</dbReference>
<proteinExistence type="predicted"/>
<accession>A0A382A646</accession>
<gene>
    <name evidence="4" type="ORF">METZ01_LOCUS149381</name>
</gene>
<sequence length="114" mass="13060">MADLNTFRRETRSWLESNCPSTMRQPLRDEGDSVWGGRQPTFKNDEQKVWLERMVEKRWTAPEWPVEFGGGGLSKAQGKILREEMKAISARPALMSFGIWMLGPALLKYGTEAQ</sequence>
<dbReference type="PANTHER" id="PTHR43292:SF3">
    <property type="entry name" value="ACYL-COA DEHYDROGENASE FADE29"/>
    <property type="match status" value="1"/>
</dbReference>
<organism evidence="4">
    <name type="scientific">marine metagenome</name>
    <dbReference type="NCBI Taxonomy" id="408172"/>
    <lineage>
        <taxon>unclassified sequences</taxon>
        <taxon>metagenomes</taxon>
        <taxon>ecological metagenomes</taxon>
    </lineage>
</organism>
<dbReference type="InterPro" id="IPR052161">
    <property type="entry name" value="Mycobact_Acyl-CoA_DH"/>
</dbReference>
<dbReference type="Pfam" id="PF02771">
    <property type="entry name" value="Acyl-CoA_dh_N"/>
    <property type="match status" value="1"/>
</dbReference>
<dbReference type="EMBL" id="UINC01023911">
    <property type="protein sequence ID" value="SVA96527.1"/>
    <property type="molecule type" value="Genomic_DNA"/>
</dbReference>
<dbReference type="Gene3D" id="1.10.540.10">
    <property type="entry name" value="Acyl-CoA dehydrogenase/oxidase, N-terminal domain"/>
    <property type="match status" value="1"/>
</dbReference>
<dbReference type="InterPro" id="IPR013786">
    <property type="entry name" value="AcylCoA_DH/ox_N"/>
</dbReference>
<dbReference type="GO" id="GO:0005886">
    <property type="term" value="C:plasma membrane"/>
    <property type="evidence" value="ECO:0007669"/>
    <property type="project" value="TreeGrafter"/>
</dbReference>
<feature type="non-terminal residue" evidence="4">
    <location>
        <position position="114"/>
    </location>
</feature>
<dbReference type="AlphaFoldDB" id="A0A382A646"/>
<dbReference type="PANTHER" id="PTHR43292">
    <property type="entry name" value="ACYL-COA DEHYDROGENASE"/>
    <property type="match status" value="1"/>
</dbReference>
<evidence type="ECO:0000259" key="3">
    <source>
        <dbReference type="Pfam" id="PF02771"/>
    </source>
</evidence>
<name>A0A382A646_9ZZZZ</name>
<evidence type="ECO:0000256" key="2">
    <source>
        <dbReference type="SAM" id="MobiDB-lite"/>
    </source>
</evidence>